<feature type="compositionally biased region" description="Gly residues" evidence="1">
    <location>
        <begin position="185"/>
        <end position="198"/>
    </location>
</feature>
<feature type="compositionally biased region" description="Polar residues" evidence="1">
    <location>
        <begin position="161"/>
        <end position="170"/>
    </location>
</feature>
<dbReference type="Proteomes" id="UP001443914">
    <property type="component" value="Unassembled WGS sequence"/>
</dbReference>
<dbReference type="InterPro" id="IPR039292">
    <property type="entry name" value="SICKLE"/>
</dbReference>
<dbReference type="GO" id="GO:0035196">
    <property type="term" value="P:miRNA processing"/>
    <property type="evidence" value="ECO:0007669"/>
    <property type="project" value="InterPro"/>
</dbReference>
<organism evidence="2 3">
    <name type="scientific">Saponaria officinalis</name>
    <name type="common">Common soapwort</name>
    <name type="synonym">Lychnis saponaria</name>
    <dbReference type="NCBI Taxonomy" id="3572"/>
    <lineage>
        <taxon>Eukaryota</taxon>
        <taxon>Viridiplantae</taxon>
        <taxon>Streptophyta</taxon>
        <taxon>Embryophyta</taxon>
        <taxon>Tracheophyta</taxon>
        <taxon>Spermatophyta</taxon>
        <taxon>Magnoliopsida</taxon>
        <taxon>eudicotyledons</taxon>
        <taxon>Gunneridae</taxon>
        <taxon>Pentapetalae</taxon>
        <taxon>Caryophyllales</taxon>
        <taxon>Caryophyllaceae</taxon>
        <taxon>Caryophylleae</taxon>
        <taxon>Saponaria</taxon>
    </lineage>
</organism>
<proteinExistence type="predicted"/>
<accession>A0AAW1N946</accession>
<dbReference type="PANTHER" id="PTHR36054">
    <property type="entry name" value="PROTEIN SICKLE"/>
    <property type="match status" value="1"/>
</dbReference>
<feature type="compositionally biased region" description="Polar residues" evidence="1">
    <location>
        <begin position="127"/>
        <end position="146"/>
    </location>
</feature>
<sequence>MEEAEKRRERLRAMRMEAAADVETLKTHTNSNLTNPLAHNPHPPPPPPLPRFDFYTDPLSSFSSHRPTSSRLPGSRHSEMSHSGIQQFHNSYAPNQNLHQAGAPYYNPNPTSTRPMGIGGSFPVHQGSPSFNSASYRGPQFQSSPNPGLGRGGNPYPMHQGSPNLVQHTQGSGPWPNSSPNPGLRYGGGPSPGSGSGRGRGRWDGAASPGGRGRGQASEAQARSYYDKSMVEDPWKLLTPVIWQSDDDDKSVFSSWGSVKMTSKPNYNRGSVRMTSCAKKARVFDKSRAEPSLAEFLAAAADMEDGDDAGTG</sequence>
<comment type="caution">
    <text evidence="2">The sequence shown here is derived from an EMBL/GenBank/DDBJ whole genome shotgun (WGS) entry which is preliminary data.</text>
</comment>
<feature type="compositionally biased region" description="Low complexity" evidence="1">
    <location>
        <begin position="171"/>
        <end position="184"/>
    </location>
</feature>
<name>A0AAW1N946_SAPOF</name>
<keyword evidence="3" id="KW-1185">Reference proteome</keyword>
<gene>
    <name evidence="2" type="ORF">RND81_01G227100</name>
</gene>
<evidence type="ECO:0000313" key="3">
    <source>
        <dbReference type="Proteomes" id="UP001443914"/>
    </source>
</evidence>
<dbReference type="GO" id="GO:0000398">
    <property type="term" value="P:mRNA splicing, via spliceosome"/>
    <property type="evidence" value="ECO:0007669"/>
    <property type="project" value="InterPro"/>
</dbReference>
<dbReference type="PANTHER" id="PTHR36054:SF2">
    <property type="entry name" value="PROTEIN SICKLE"/>
    <property type="match status" value="1"/>
</dbReference>
<protein>
    <submittedName>
        <fullName evidence="2">Uncharacterized protein</fullName>
    </submittedName>
</protein>
<dbReference type="InterPro" id="IPR028265">
    <property type="entry name" value="TTDN1/SICKLE"/>
</dbReference>
<evidence type="ECO:0000256" key="1">
    <source>
        <dbReference type="SAM" id="MobiDB-lite"/>
    </source>
</evidence>
<reference evidence="2" key="1">
    <citation type="submission" date="2024-03" db="EMBL/GenBank/DDBJ databases">
        <title>WGS assembly of Saponaria officinalis var. Norfolk2.</title>
        <authorList>
            <person name="Jenkins J."/>
            <person name="Shu S."/>
            <person name="Grimwood J."/>
            <person name="Barry K."/>
            <person name="Goodstein D."/>
            <person name="Schmutz J."/>
            <person name="Leebens-Mack J."/>
            <person name="Osbourn A."/>
        </authorList>
    </citation>
    <scope>NUCLEOTIDE SEQUENCE [LARGE SCALE GENOMIC DNA]</scope>
    <source>
        <strain evidence="2">JIC</strain>
    </source>
</reference>
<dbReference type="AlphaFoldDB" id="A0AAW1N946"/>
<feature type="compositionally biased region" description="Pro residues" evidence="1">
    <location>
        <begin position="41"/>
        <end position="50"/>
    </location>
</feature>
<feature type="region of interest" description="Disordered" evidence="1">
    <location>
        <begin position="95"/>
        <end position="224"/>
    </location>
</feature>
<feature type="region of interest" description="Disordered" evidence="1">
    <location>
        <begin position="1"/>
        <end position="83"/>
    </location>
</feature>
<dbReference type="EMBL" id="JBDFQZ010000001">
    <property type="protein sequence ID" value="KAK9758400.1"/>
    <property type="molecule type" value="Genomic_DNA"/>
</dbReference>
<dbReference type="Pfam" id="PF15502">
    <property type="entry name" value="MPLKIP"/>
    <property type="match status" value="1"/>
</dbReference>
<feature type="compositionally biased region" description="Low complexity" evidence="1">
    <location>
        <begin position="60"/>
        <end position="70"/>
    </location>
</feature>
<evidence type="ECO:0000313" key="2">
    <source>
        <dbReference type="EMBL" id="KAK9758400.1"/>
    </source>
</evidence>
<feature type="compositionally biased region" description="Basic and acidic residues" evidence="1">
    <location>
        <begin position="1"/>
        <end position="15"/>
    </location>
</feature>